<reference evidence="2" key="1">
    <citation type="submission" date="2021-02" db="EMBL/GenBank/DDBJ databases">
        <title>The CRISPR/cas machinery reduction and long-range gene transfer in the hot spring cyanobacterium Synechococcus.</title>
        <authorList>
            <person name="Dvorak P."/>
            <person name="Jahodarova E."/>
            <person name="Hasler P."/>
            <person name="Poulickova A."/>
        </authorList>
    </citation>
    <scope>NUCLEOTIDE SEQUENCE</scope>
    <source>
        <strain evidence="2">Rupite</strain>
    </source>
</reference>
<gene>
    <name evidence="2" type="ORF">JX360_13330</name>
</gene>
<evidence type="ECO:0000313" key="3">
    <source>
        <dbReference type="Proteomes" id="UP000830835"/>
    </source>
</evidence>
<evidence type="ECO:0000313" key="2">
    <source>
        <dbReference type="EMBL" id="MCJ2543871.1"/>
    </source>
</evidence>
<proteinExistence type="predicted"/>
<dbReference type="InterPro" id="IPR037257">
    <property type="entry name" value="T2SS_E_N_sf"/>
</dbReference>
<protein>
    <recommendedName>
        <fullName evidence="4">Chromosome partition protein Smc</fullName>
    </recommendedName>
</protein>
<evidence type="ECO:0008006" key="4">
    <source>
        <dbReference type="Google" id="ProtNLM"/>
    </source>
</evidence>
<comment type="caution">
    <text evidence="2">The sequence shown here is derived from an EMBL/GenBank/DDBJ whole genome shotgun (WGS) entry which is preliminary data.</text>
</comment>
<dbReference type="SUPFAM" id="SSF160246">
    <property type="entry name" value="EspE N-terminal domain-like"/>
    <property type="match status" value="1"/>
</dbReference>
<sequence length="566" mass="63680">MEHGWVAPEDLYPLIPIELVRIGEILMLHGYLKLEQIHEALTYQKQHPQRKLGEILVQQGWVQSHWLDWALAKQQQLRRQAGAANSWEVLLEHWSTIPDQPPLYTSPLQAARGAYQATLQYKAQLESYKAQVAALETQLEQQREQQRAMAGQSVQQIAEFQARHHEQQQRIAELEAQLAAQIEQATQQKTADQQRIQELAGQLQAQQTQGSAQTQALAEQLQTAQTELETLRRRCHELTEWQAQAKHKFQELGSQLQHQQQLQQTQAQQIQAKLQQQLQQAQDQIAALNHTLEDHQHQLQLAQSTKNRLVSDLAHARKETAEVTHRLQMQYQEAQTQLQAAQAQVRQLQAQLQKAEEENRTLTAALAKAQQMPPPLAPAAPSPPAPIEPESEDIEALTIAELAAEMTTPVAEPTDLPPQGYLGEEDLEALQRATPWVQRVLTQLRAAALIDNQGIETVIHAWEKEGGTFTDVLAHHSHLKPETVKFFSEGGYSVALSGGRHVADYLKASGLVNATQIQQVQEHLPPGGSLCYALAQAGILHRATALYFERNFGGQKPRRSLREELS</sequence>
<dbReference type="EMBL" id="JAFIRA010000039">
    <property type="protein sequence ID" value="MCJ2543871.1"/>
    <property type="molecule type" value="Genomic_DNA"/>
</dbReference>
<name>A0ABT0CDM3_THEVL</name>
<keyword evidence="1" id="KW-0175">Coiled coil</keyword>
<dbReference type="PANTHER" id="PTHR45615:SF40">
    <property type="entry name" value="MYOSIN HEAVY CHAIN, NON-MUSCLE"/>
    <property type="match status" value="1"/>
</dbReference>
<dbReference type="Proteomes" id="UP000830835">
    <property type="component" value="Unassembled WGS sequence"/>
</dbReference>
<keyword evidence="3" id="KW-1185">Reference proteome</keyword>
<dbReference type="PANTHER" id="PTHR45615">
    <property type="entry name" value="MYOSIN HEAVY CHAIN, NON-MUSCLE"/>
    <property type="match status" value="1"/>
</dbReference>
<feature type="coiled-coil region" evidence="1">
    <location>
        <begin position="118"/>
        <end position="234"/>
    </location>
</feature>
<feature type="coiled-coil region" evidence="1">
    <location>
        <begin position="264"/>
        <end position="372"/>
    </location>
</feature>
<accession>A0ABT0CDM3</accession>
<evidence type="ECO:0000256" key="1">
    <source>
        <dbReference type="SAM" id="Coils"/>
    </source>
</evidence>
<organism evidence="2 3">
    <name type="scientific">Thermostichus vulcanus str. 'Rupite'</name>
    <dbReference type="NCBI Taxonomy" id="2813851"/>
    <lineage>
        <taxon>Bacteria</taxon>
        <taxon>Bacillati</taxon>
        <taxon>Cyanobacteriota</taxon>
        <taxon>Cyanophyceae</taxon>
        <taxon>Thermostichales</taxon>
        <taxon>Thermostichaceae</taxon>
        <taxon>Thermostichus</taxon>
    </lineage>
</organism>